<sequence>MTDISGAIATDFARSIPPIYHGPCVTIRINSCDHEYTVSKDLLFSTNNVELPLINVEDSGQITTTTTSRDIIIHMQQSVRPYP</sequence>
<evidence type="ECO:0008006" key="3">
    <source>
        <dbReference type="Google" id="ProtNLM"/>
    </source>
</evidence>
<dbReference type="RefSeq" id="XP_070893844.1">
    <property type="nucleotide sequence ID" value="XM_071041750.1"/>
</dbReference>
<evidence type="ECO:0000313" key="1">
    <source>
        <dbReference type="EMBL" id="KAL2840035.1"/>
    </source>
</evidence>
<accession>A0ABR4JJ58</accession>
<name>A0ABR4JJ58_9EURO</name>
<evidence type="ECO:0000313" key="2">
    <source>
        <dbReference type="Proteomes" id="UP001610444"/>
    </source>
</evidence>
<organism evidence="1 2">
    <name type="scientific">Aspergillus pseudodeflectus</name>
    <dbReference type="NCBI Taxonomy" id="176178"/>
    <lineage>
        <taxon>Eukaryota</taxon>
        <taxon>Fungi</taxon>
        <taxon>Dikarya</taxon>
        <taxon>Ascomycota</taxon>
        <taxon>Pezizomycotina</taxon>
        <taxon>Eurotiomycetes</taxon>
        <taxon>Eurotiomycetidae</taxon>
        <taxon>Eurotiales</taxon>
        <taxon>Aspergillaceae</taxon>
        <taxon>Aspergillus</taxon>
        <taxon>Aspergillus subgen. Nidulantes</taxon>
    </lineage>
</organism>
<reference evidence="1 2" key="1">
    <citation type="submission" date="2024-07" db="EMBL/GenBank/DDBJ databases">
        <title>Section-level genome sequencing and comparative genomics of Aspergillus sections Usti and Cavernicolus.</title>
        <authorList>
            <consortium name="Lawrence Berkeley National Laboratory"/>
            <person name="Nybo J.L."/>
            <person name="Vesth T.C."/>
            <person name="Theobald S."/>
            <person name="Frisvad J.C."/>
            <person name="Larsen T.O."/>
            <person name="Kjaerboelling I."/>
            <person name="Rothschild-Mancinelli K."/>
            <person name="Lyhne E.K."/>
            <person name="Kogle M.E."/>
            <person name="Barry K."/>
            <person name="Clum A."/>
            <person name="Na H."/>
            <person name="Ledsgaard L."/>
            <person name="Lin J."/>
            <person name="Lipzen A."/>
            <person name="Kuo A."/>
            <person name="Riley R."/>
            <person name="Mondo S."/>
            <person name="LaButti K."/>
            <person name="Haridas S."/>
            <person name="Pangalinan J."/>
            <person name="Salamov A.A."/>
            <person name="Simmons B.A."/>
            <person name="Magnuson J.K."/>
            <person name="Chen J."/>
            <person name="Drula E."/>
            <person name="Henrissat B."/>
            <person name="Wiebenga A."/>
            <person name="Lubbers R.J."/>
            <person name="Gomes A.C."/>
            <person name="Macurrencykelacurrency M.R."/>
            <person name="Stajich J."/>
            <person name="Grigoriev I.V."/>
            <person name="Mortensen U.H."/>
            <person name="De vries R.P."/>
            <person name="Baker S.E."/>
            <person name="Andersen M.R."/>
        </authorList>
    </citation>
    <scope>NUCLEOTIDE SEQUENCE [LARGE SCALE GENOMIC DNA]</scope>
    <source>
        <strain evidence="1 2">CBS 756.74</strain>
    </source>
</reference>
<dbReference type="GeneID" id="98156914"/>
<gene>
    <name evidence="1" type="ORF">BJX68DRAFT_247254</name>
</gene>
<proteinExistence type="predicted"/>
<dbReference type="Proteomes" id="UP001610444">
    <property type="component" value="Unassembled WGS sequence"/>
</dbReference>
<comment type="caution">
    <text evidence="1">The sequence shown here is derived from an EMBL/GenBank/DDBJ whole genome shotgun (WGS) entry which is preliminary data.</text>
</comment>
<keyword evidence="2" id="KW-1185">Reference proteome</keyword>
<protein>
    <recommendedName>
        <fullName evidence="3">Plastocyanin-like domain-containing protein</fullName>
    </recommendedName>
</protein>
<dbReference type="EMBL" id="JBFXLR010000069">
    <property type="protein sequence ID" value="KAL2840035.1"/>
    <property type="molecule type" value="Genomic_DNA"/>
</dbReference>